<accession>A0ABR1SYF0</accession>
<keyword evidence="4 6" id="KW-0067">ATP-binding</keyword>
<comment type="similarity">
    <text evidence="6">Belongs to the DEAD box helicase family.</text>
</comment>
<keyword evidence="5 6" id="KW-0694">RNA-binding</keyword>
<evidence type="ECO:0000256" key="5">
    <source>
        <dbReference type="ARBA" id="ARBA00022884"/>
    </source>
</evidence>
<feature type="domain" description="Helicase C-terminal" evidence="9">
    <location>
        <begin position="640"/>
        <end position="806"/>
    </location>
</feature>
<dbReference type="InterPro" id="IPR011545">
    <property type="entry name" value="DEAD/DEAH_box_helicase_dom"/>
</dbReference>
<evidence type="ECO:0000313" key="11">
    <source>
        <dbReference type="Proteomes" id="UP001444661"/>
    </source>
</evidence>
<keyword evidence="3 6" id="KW-0347">Helicase</keyword>
<comment type="domain">
    <text evidence="6">The Q motif is unique to and characteristic of the DEAD box family of RNA helicases and controls ATP binding and hydrolysis.</text>
</comment>
<dbReference type="Gene3D" id="3.40.50.300">
    <property type="entry name" value="P-loop containing nucleotide triphosphate hydrolases"/>
    <property type="match status" value="2"/>
</dbReference>
<sequence length="820" mass="91440">MYARYIPPTKPAPAPAPVTERKPVAATESPRPAGTISTMPMAPAVGAYGRYIPPPKLEEAAKLNKKIVFGDDDDEPLVKKVKVAAAEPENSKSEEEPEPEKEATDGKKDKKEKKDKKKKKKSTKESKESPAPEDPTTTAVEDTGLEVTASPVKEKSPELAELPVREKSPVLAESPAKEKKPKREKKKKARAETETNNAGIDEPVKSRHKGVFEKIAKSMKAPDTENAANPQDDDQDVSMADAPEPEEVHGLEPLPQPEPKAPEPPMAPQTELPSWLYDHVKVSRDATAPFISFGLKPEYGITAENSKRLGAKGYKEAHAVQTAVIPQLLPHHCISMHSDILVSAETGSGKTLAYALPIIRDLSHSGSPCTFLRAIVVVPSKNLAQQAQKVCEECADIFYEGTKRVKVGIATGRRLLEEEKSALVERRERYDPEGYQKRLERVKTQSRRARYEDDSEDEERNEIFRREDRIKTLPNHVIEYVSKVDILICTPGRLVEHINLTPGFNLDDVRWLVLDEADKFFGQNYQQFLDVVIPRVHSNSKRFQRSHMQSRLTGVRKVILSASMTTDLDKLGPLKLRRPKLVEMASEDGDEANGRETMLNLPATLQESAIKVDLELKPLFLLDLLESDRIMSGDADDSSDSDSDSADTQSSLPPKIVIFTRTRENAIRLARLLAIMAPKLEPLIGCITSDSADKKQTRTLKAFRAGKLRIIIASDLIARGIDLPDVKHVINYDMPNSVTSYVHRVGRTARAHRTGHAWTLFTYQEARWFWSDVAGKDAEVRRSKEVERVRVTEEKDETAFEAKKARFEQAVAQLAKEGGA</sequence>
<dbReference type="InterPro" id="IPR001650">
    <property type="entry name" value="Helicase_C-like"/>
</dbReference>
<evidence type="ECO:0000259" key="8">
    <source>
        <dbReference type="PROSITE" id="PS51192"/>
    </source>
</evidence>
<feature type="compositionally biased region" description="Basic and acidic residues" evidence="7">
    <location>
        <begin position="89"/>
        <end position="109"/>
    </location>
</feature>
<dbReference type="CDD" id="cd18787">
    <property type="entry name" value="SF2_C_DEAD"/>
    <property type="match status" value="1"/>
</dbReference>
<dbReference type="SUPFAM" id="SSF52540">
    <property type="entry name" value="P-loop containing nucleoside triphosphate hydrolases"/>
    <property type="match status" value="2"/>
</dbReference>
<keyword evidence="1 6" id="KW-0547">Nucleotide-binding</keyword>
<dbReference type="EMBL" id="JAQQWK010000006">
    <property type="protein sequence ID" value="KAK8039358.1"/>
    <property type="molecule type" value="Genomic_DNA"/>
</dbReference>
<evidence type="ECO:0000256" key="2">
    <source>
        <dbReference type="ARBA" id="ARBA00022801"/>
    </source>
</evidence>
<evidence type="ECO:0000256" key="1">
    <source>
        <dbReference type="ARBA" id="ARBA00022741"/>
    </source>
</evidence>
<evidence type="ECO:0000313" key="10">
    <source>
        <dbReference type="EMBL" id="KAK8039358.1"/>
    </source>
</evidence>
<evidence type="ECO:0000256" key="6">
    <source>
        <dbReference type="RuleBase" id="RU365068"/>
    </source>
</evidence>
<feature type="compositionally biased region" description="Pro residues" evidence="7">
    <location>
        <begin position="254"/>
        <end position="267"/>
    </location>
</feature>
<evidence type="ECO:0000256" key="3">
    <source>
        <dbReference type="ARBA" id="ARBA00022806"/>
    </source>
</evidence>
<dbReference type="PROSITE" id="PS51194">
    <property type="entry name" value="HELICASE_CTER"/>
    <property type="match status" value="1"/>
</dbReference>
<proteinExistence type="inferred from homology"/>
<evidence type="ECO:0000256" key="4">
    <source>
        <dbReference type="ARBA" id="ARBA00022840"/>
    </source>
</evidence>
<feature type="compositionally biased region" description="Basic and acidic residues" evidence="7">
    <location>
        <begin position="152"/>
        <end position="168"/>
    </location>
</feature>
<keyword evidence="11" id="KW-1185">Reference proteome</keyword>
<comment type="catalytic activity">
    <reaction evidence="6">
        <text>ATP + H2O = ADP + phosphate + H(+)</text>
        <dbReference type="Rhea" id="RHEA:13065"/>
        <dbReference type="ChEBI" id="CHEBI:15377"/>
        <dbReference type="ChEBI" id="CHEBI:15378"/>
        <dbReference type="ChEBI" id="CHEBI:30616"/>
        <dbReference type="ChEBI" id="CHEBI:43474"/>
        <dbReference type="ChEBI" id="CHEBI:456216"/>
        <dbReference type="EC" id="3.6.4.13"/>
    </reaction>
</comment>
<name>A0ABR1SYF0_9PEZI</name>
<dbReference type="SMART" id="SM00490">
    <property type="entry name" value="HELICc"/>
    <property type="match status" value="1"/>
</dbReference>
<dbReference type="GO" id="GO:0004386">
    <property type="term" value="F:helicase activity"/>
    <property type="evidence" value="ECO:0007669"/>
    <property type="project" value="UniProtKB-KW"/>
</dbReference>
<dbReference type="SMART" id="SM00487">
    <property type="entry name" value="DEXDc"/>
    <property type="match status" value="1"/>
</dbReference>
<dbReference type="Pfam" id="PF00271">
    <property type="entry name" value="Helicase_C"/>
    <property type="match status" value="1"/>
</dbReference>
<feature type="compositionally biased region" description="Basic residues" evidence="7">
    <location>
        <begin position="179"/>
        <end position="189"/>
    </location>
</feature>
<dbReference type="Pfam" id="PF00270">
    <property type="entry name" value="DEAD"/>
    <property type="match status" value="2"/>
</dbReference>
<dbReference type="PROSITE" id="PS00039">
    <property type="entry name" value="DEAD_ATP_HELICASE"/>
    <property type="match status" value="1"/>
</dbReference>
<reference evidence="10 11" key="1">
    <citation type="submission" date="2023-01" db="EMBL/GenBank/DDBJ databases">
        <title>Analysis of 21 Apiospora genomes using comparative genomics revels a genus with tremendous synthesis potential of carbohydrate active enzymes and secondary metabolites.</title>
        <authorList>
            <person name="Sorensen T."/>
        </authorList>
    </citation>
    <scope>NUCLEOTIDE SEQUENCE [LARGE SCALE GENOMIC DNA]</scope>
    <source>
        <strain evidence="10 11">CBS 33761</strain>
    </source>
</reference>
<organism evidence="10 11">
    <name type="scientific">Apiospora rasikravindrae</name>
    <dbReference type="NCBI Taxonomy" id="990691"/>
    <lineage>
        <taxon>Eukaryota</taxon>
        <taxon>Fungi</taxon>
        <taxon>Dikarya</taxon>
        <taxon>Ascomycota</taxon>
        <taxon>Pezizomycotina</taxon>
        <taxon>Sordariomycetes</taxon>
        <taxon>Xylariomycetidae</taxon>
        <taxon>Amphisphaeriales</taxon>
        <taxon>Apiosporaceae</taxon>
        <taxon>Apiospora</taxon>
    </lineage>
</organism>
<evidence type="ECO:0000256" key="7">
    <source>
        <dbReference type="SAM" id="MobiDB-lite"/>
    </source>
</evidence>
<dbReference type="InterPro" id="IPR000629">
    <property type="entry name" value="RNA-helicase_DEAD-box_CS"/>
</dbReference>
<dbReference type="PANTHER" id="PTHR24031">
    <property type="entry name" value="RNA HELICASE"/>
    <property type="match status" value="1"/>
</dbReference>
<feature type="domain" description="Helicase ATP-binding" evidence="8">
    <location>
        <begin position="331"/>
        <end position="582"/>
    </location>
</feature>
<dbReference type="InterPro" id="IPR027417">
    <property type="entry name" value="P-loop_NTPase"/>
</dbReference>
<comment type="function">
    <text evidence="6">RNA helicase.</text>
</comment>
<gene>
    <name evidence="10" type="ORF">PG993_007769</name>
</gene>
<protein>
    <recommendedName>
        <fullName evidence="6">ATP-dependent RNA helicase</fullName>
        <ecNumber evidence="6">3.6.4.13</ecNumber>
    </recommendedName>
</protein>
<dbReference type="InterPro" id="IPR014001">
    <property type="entry name" value="Helicase_ATP-bd"/>
</dbReference>
<feature type="compositionally biased region" description="Basic residues" evidence="7">
    <location>
        <begin position="110"/>
        <end position="122"/>
    </location>
</feature>
<dbReference type="EC" id="3.6.4.13" evidence="6"/>
<dbReference type="Proteomes" id="UP001444661">
    <property type="component" value="Unassembled WGS sequence"/>
</dbReference>
<comment type="caution">
    <text evidence="10">The sequence shown here is derived from an EMBL/GenBank/DDBJ whole genome shotgun (WGS) entry which is preliminary data.</text>
</comment>
<dbReference type="PROSITE" id="PS51192">
    <property type="entry name" value="HELICASE_ATP_BIND_1"/>
    <property type="match status" value="1"/>
</dbReference>
<keyword evidence="2 6" id="KW-0378">Hydrolase</keyword>
<evidence type="ECO:0000259" key="9">
    <source>
        <dbReference type="PROSITE" id="PS51194"/>
    </source>
</evidence>
<feature type="compositionally biased region" description="Basic and acidic residues" evidence="7">
    <location>
        <begin position="202"/>
        <end position="223"/>
    </location>
</feature>
<feature type="region of interest" description="Disordered" evidence="7">
    <location>
        <begin position="68"/>
        <end position="271"/>
    </location>
</feature>
<feature type="region of interest" description="Disordered" evidence="7">
    <location>
        <begin position="1"/>
        <end position="40"/>
    </location>
</feature>